<keyword evidence="2" id="KW-1185">Reference proteome</keyword>
<dbReference type="EMBL" id="BEXD01002780">
    <property type="protein sequence ID" value="GBB99381.1"/>
    <property type="molecule type" value="Genomic_DNA"/>
</dbReference>
<evidence type="ECO:0008006" key="3">
    <source>
        <dbReference type="Google" id="ProtNLM"/>
    </source>
</evidence>
<dbReference type="Gene3D" id="2.80.10.50">
    <property type="match status" value="2"/>
</dbReference>
<reference evidence="1 2" key="1">
    <citation type="submission" date="2017-11" db="EMBL/GenBank/DDBJ databases">
        <title>The genome of Rhizophagus clarus HR1 reveals common genetic basis of auxotrophy among arbuscular mycorrhizal fungi.</title>
        <authorList>
            <person name="Kobayashi Y."/>
        </authorList>
    </citation>
    <scope>NUCLEOTIDE SEQUENCE [LARGE SCALE GENOMIC DNA]</scope>
    <source>
        <strain evidence="1 2">HR1</strain>
    </source>
</reference>
<accession>A0A2Z6RS92</accession>
<dbReference type="PANTHER" id="PTHR46809:SF2">
    <property type="entry name" value="GH21273P"/>
    <property type="match status" value="1"/>
</dbReference>
<name>A0A2Z6RS92_9GLOM</name>
<comment type="caution">
    <text evidence="1">The sequence shown here is derived from an EMBL/GenBank/DDBJ whole genome shotgun (WGS) entry which is preliminary data.</text>
</comment>
<evidence type="ECO:0000313" key="1">
    <source>
        <dbReference type="EMBL" id="GBB99381.1"/>
    </source>
</evidence>
<sequence>MEPQMYNGTVHPEVWLNKLKLFCYQKNITVDENVLRFCKTLVHPSINVTEAKTFNEIINIIKSDISFESYKNSVKRKLKRLKFDNNKFKNEEEILKNLNEFQQLCYEAEIKEFEEQKRLFMNALSTCSIQHKFICDNLKKINSIGELFKFFDQSLLKEKIFNGSYIALKHVATGKYLSCCGDIKYQEGSKCPIVFSGQTFPVLNSTWIISTIDKLPNMHISEPDPVFYGNTFYLFHKATGKKLDIDKSYKSPVTQNTEVSITSFKNEIRFQLIATNSANNNTDNNDCILSKDIITLKNSENCILRSHEITFTIDDKTYQEVIGHNGRIGGNDEWCIELVDDDILTVESIDKNISKIVITVL</sequence>
<protein>
    <recommendedName>
        <fullName evidence="3">MIR domain-containing protein</fullName>
    </recommendedName>
</protein>
<dbReference type="CDD" id="cd23263">
    <property type="entry name" value="beta-trefoil_MIR"/>
    <property type="match status" value="1"/>
</dbReference>
<proteinExistence type="predicted"/>
<gene>
    <name evidence="1" type="ORF">RclHR1_03500006</name>
</gene>
<dbReference type="PANTHER" id="PTHR46809">
    <property type="entry name" value="STROMAL CELL-DERIVED FACTOR 2-LIKE PROTEIN"/>
    <property type="match status" value="1"/>
</dbReference>
<evidence type="ECO:0000313" key="2">
    <source>
        <dbReference type="Proteomes" id="UP000247702"/>
    </source>
</evidence>
<organism evidence="1 2">
    <name type="scientific">Rhizophagus clarus</name>
    <dbReference type="NCBI Taxonomy" id="94130"/>
    <lineage>
        <taxon>Eukaryota</taxon>
        <taxon>Fungi</taxon>
        <taxon>Fungi incertae sedis</taxon>
        <taxon>Mucoromycota</taxon>
        <taxon>Glomeromycotina</taxon>
        <taxon>Glomeromycetes</taxon>
        <taxon>Glomerales</taxon>
        <taxon>Glomeraceae</taxon>
        <taxon>Rhizophagus</taxon>
    </lineage>
</organism>
<dbReference type="AlphaFoldDB" id="A0A2Z6RS92"/>
<dbReference type="SUPFAM" id="SSF82109">
    <property type="entry name" value="MIR domain"/>
    <property type="match status" value="1"/>
</dbReference>
<dbReference type="Proteomes" id="UP000247702">
    <property type="component" value="Unassembled WGS sequence"/>
</dbReference>
<dbReference type="InterPro" id="IPR036300">
    <property type="entry name" value="MIR_dom_sf"/>
</dbReference>